<protein>
    <recommendedName>
        <fullName evidence="3">PCI domain-containing protein 2 homolog</fullName>
    </recommendedName>
    <alternativeName>
        <fullName evidence="2">CSN12-like protein</fullName>
    </alternativeName>
</protein>
<dbReference type="GO" id="GO:0003690">
    <property type="term" value="F:double-stranded DNA binding"/>
    <property type="evidence" value="ECO:0007669"/>
    <property type="project" value="InterPro"/>
</dbReference>
<dbReference type="EMBL" id="UFQT01000445">
    <property type="protein sequence ID" value="SSX24374.1"/>
    <property type="molecule type" value="Genomic_DNA"/>
</dbReference>
<dbReference type="PANTHER" id="PTHR12732">
    <property type="entry name" value="UNCHARACTERIZED PROTEASOME COMPONENT REGION PCI-CONTAINING"/>
    <property type="match status" value="1"/>
</dbReference>
<dbReference type="GO" id="GO:0006368">
    <property type="term" value="P:transcription elongation by RNA polymerase II"/>
    <property type="evidence" value="ECO:0007669"/>
    <property type="project" value="TreeGrafter"/>
</dbReference>
<dbReference type="PANTHER" id="PTHR12732:SF0">
    <property type="entry name" value="PCI DOMAIN-CONTAINING PROTEIN 2"/>
    <property type="match status" value="1"/>
</dbReference>
<dbReference type="VEuPathDB" id="VectorBase:CSON010755"/>
<gene>
    <name evidence="6" type="primary">CSON010755</name>
</gene>
<dbReference type="EMBL" id="UFQS01000445">
    <property type="protein sequence ID" value="SSX04009.1"/>
    <property type="molecule type" value="Genomic_DNA"/>
</dbReference>
<dbReference type="GO" id="GO:0016973">
    <property type="term" value="P:poly(A)+ mRNA export from nucleus"/>
    <property type="evidence" value="ECO:0007669"/>
    <property type="project" value="TreeGrafter"/>
</dbReference>
<dbReference type="GO" id="GO:0000973">
    <property type="term" value="P:post-transcriptional tethering of RNA polymerase II gene DNA at nuclear periphery"/>
    <property type="evidence" value="ECO:0007669"/>
    <property type="project" value="TreeGrafter"/>
</dbReference>
<name>A0A336M2B0_CULSO</name>
<evidence type="ECO:0000259" key="4">
    <source>
        <dbReference type="PROSITE" id="PS50250"/>
    </source>
</evidence>
<organism evidence="6">
    <name type="scientific">Culicoides sonorensis</name>
    <name type="common">Biting midge</name>
    <dbReference type="NCBI Taxonomy" id="179676"/>
    <lineage>
        <taxon>Eukaryota</taxon>
        <taxon>Metazoa</taxon>
        <taxon>Ecdysozoa</taxon>
        <taxon>Arthropoda</taxon>
        <taxon>Hexapoda</taxon>
        <taxon>Insecta</taxon>
        <taxon>Pterygota</taxon>
        <taxon>Neoptera</taxon>
        <taxon>Endopterygota</taxon>
        <taxon>Diptera</taxon>
        <taxon>Nematocera</taxon>
        <taxon>Chironomoidea</taxon>
        <taxon>Ceratopogonidae</taxon>
        <taxon>Ceratopogoninae</taxon>
        <taxon>Culicoides</taxon>
        <taxon>Monoculicoides</taxon>
    </lineage>
</organism>
<reference evidence="5" key="1">
    <citation type="submission" date="2018-04" db="EMBL/GenBank/DDBJ databases">
        <authorList>
            <person name="Go L.Y."/>
            <person name="Mitchell J.A."/>
        </authorList>
    </citation>
    <scope>NUCLEOTIDE SEQUENCE</scope>
    <source>
        <tissue evidence="5">Whole organism</tissue>
    </source>
</reference>
<evidence type="ECO:0000256" key="2">
    <source>
        <dbReference type="ARBA" id="ARBA00033214"/>
    </source>
</evidence>
<proteinExistence type="inferred from homology"/>
<dbReference type="FunFam" id="1.10.10.10:FF:000146">
    <property type="entry name" value="PCI domain-containing protein 2 homolog"/>
    <property type="match status" value="1"/>
</dbReference>
<dbReference type="GO" id="GO:0070390">
    <property type="term" value="C:transcription export complex 2"/>
    <property type="evidence" value="ECO:0007669"/>
    <property type="project" value="TreeGrafter"/>
</dbReference>
<dbReference type="InterPro" id="IPR036388">
    <property type="entry name" value="WH-like_DNA-bd_sf"/>
</dbReference>
<dbReference type="GO" id="GO:0003723">
    <property type="term" value="F:RNA binding"/>
    <property type="evidence" value="ECO:0007669"/>
    <property type="project" value="InterPro"/>
</dbReference>
<dbReference type="AlphaFoldDB" id="A0A336M2B0"/>
<dbReference type="InterPro" id="IPR057985">
    <property type="entry name" value="TPR_PSMD3_N"/>
</dbReference>
<evidence type="ECO:0000256" key="3">
    <source>
        <dbReference type="ARBA" id="ARBA00072421"/>
    </source>
</evidence>
<dbReference type="Pfam" id="PF01399">
    <property type="entry name" value="PCI"/>
    <property type="match status" value="1"/>
</dbReference>
<evidence type="ECO:0000313" key="5">
    <source>
        <dbReference type="EMBL" id="SSX04009.1"/>
    </source>
</evidence>
<evidence type="ECO:0000256" key="1">
    <source>
        <dbReference type="ARBA" id="ARBA00025771"/>
    </source>
</evidence>
<dbReference type="OMA" id="INRMFTL"/>
<dbReference type="Pfam" id="PF25573">
    <property type="entry name" value="TPR_PSMD3_N"/>
    <property type="match status" value="1"/>
</dbReference>
<evidence type="ECO:0000313" key="6">
    <source>
        <dbReference type="EMBL" id="SSX24374.1"/>
    </source>
</evidence>
<comment type="similarity">
    <text evidence="1">Belongs to the CSN12 family.</text>
</comment>
<dbReference type="InterPro" id="IPR045114">
    <property type="entry name" value="Csn12-like"/>
</dbReference>
<feature type="domain" description="PCI" evidence="4">
    <location>
        <begin position="206"/>
        <end position="387"/>
    </location>
</feature>
<accession>A0A336M2B0</accession>
<dbReference type="InterPro" id="IPR000717">
    <property type="entry name" value="PCI_dom"/>
</dbReference>
<dbReference type="SMART" id="SM00753">
    <property type="entry name" value="PAM"/>
    <property type="match status" value="1"/>
</dbReference>
<reference evidence="6" key="2">
    <citation type="submission" date="2018-07" db="EMBL/GenBank/DDBJ databases">
        <authorList>
            <person name="Quirk P.G."/>
            <person name="Krulwich T.A."/>
        </authorList>
    </citation>
    <scope>NUCLEOTIDE SEQUENCE</scope>
</reference>
<dbReference type="Gene3D" id="1.10.10.10">
    <property type="entry name" value="Winged helix-like DNA-binding domain superfamily/Winged helix DNA-binding domain"/>
    <property type="match status" value="1"/>
</dbReference>
<sequence length="395" mass="46215">MSLYHYLQQILRVWENYNGERIGRLLSLHDVHAENRNLYIENPESAVERQMEDPLAEIVSNHIKVLFYLSLNQPNYNEAYKYQSACVMSVVKLLQACKDQNWPLPIMYVVCLDLRLLALKCEKEGGGEKPGEILEKAAECLMACFRVCAADSRSSEDDTKRHGMLNLVNQLFKVYFRINKLHLCKPLIRAIDSSIFKDRFPLSERVTYNYFVGRKAMFDSDYKAADEFLSFAFRNCPKKSRKNKRQILIYLIPVKMLLGIMPKQQTLLEYNVQQFFDLVQAFKQGNVRKLDEVIEKHERFFIDSGIYLIVEKLKTIAYRNLFKRVYSIVKTHQIDMNNFMVALKFVGIEDISMDETHCIVANLIYEGRIKGYISHQHNKLVVSKQIPFPPLNQQL</sequence>
<dbReference type="PROSITE" id="PS50250">
    <property type="entry name" value="PCI"/>
    <property type="match status" value="1"/>
</dbReference>